<keyword evidence="10" id="KW-0436">Ligase</keyword>
<comment type="caution">
    <text evidence="10">The sequence shown here is derived from an EMBL/GenBank/DDBJ whole genome shotgun (WGS) entry which is preliminary data.</text>
</comment>
<evidence type="ECO:0000259" key="9">
    <source>
        <dbReference type="PROSITE" id="PS51278"/>
    </source>
</evidence>
<keyword evidence="6" id="KW-0028">Amino-acid biosynthesis</keyword>
<dbReference type="PANTHER" id="PTHR43284">
    <property type="entry name" value="ASPARAGINE SYNTHETASE (GLUTAMINE-HYDROLYZING)"/>
    <property type="match status" value="1"/>
</dbReference>
<dbReference type="InterPro" id="IPR017932">
    <property type="entry name" value="GATase_2_dom"/>
</dbReference>
<dbReference type="SUPFAM" id="SSF56235">
    <property type="entry name" value="N-terminal nucleophile aminohydrolases (Ntn hydrolases)"/>
    <property type="match status" value="1"/>
</dbReference>
<dbReference type="InterPro" id="IPR001962">
    <property type="entry name" value="Asn_synthase"/>
</dbReference>
<dbReference type="InterPro" id="IPR033738">
    <property type="entry name" value="AsnB_N"/>
</dbReference>
<dbReference type="InterPro" id="IPR006426">
    <property type="entry name" value="Asn_synth_AEB"/>
</dbReference>
<dbReference type="PIRSF" id="PIRSF001589">
    <property type="entry name" value="Asn_synthetase_glu-h"/>
    <property type="match status" value="1"/>
</dbReference>
<dbReference type="Pfam" id="PF00733">
    <property type="entry name" value="Asn_synthase"/>
    <property type="match status" value="1"/>
</dbReference>
<dbReference type="Pfam" id="PF13537">
    <property type="entry name" value="GATase_7"/>
    <property type="match status" value="1"/>
</dbReference>
<evidence type="ECO:0000313" key="11">
    <source>
        <dbReference type="Proteomes" id="UP001258181"/>
    </source>
</evidence>
<evidence type="ECO:0000256" key="2">
    <source>
        <dbReference type="ARBA" id="ARBA00005752"/>
    </source>
</evidence>
<keyword evidence="6" id="KW-0061">Asparagine biosynthesis</keyword>
<organism evidence="10 11">
    <name type="scientific">Fictibacillus barbaricus</name>
    <dbReference type="NCBI Taxonomy" id="182136"/>
    <lineage>
        <taxon>Bacteria</taxon>
        <taxon>Bacillati</taxon>
        <taxon>Bacillota</taxon>
        <taxon>Bacilli</taxon>
        <taxon>Bacillales</taxon>
        <taxon>Fictibacillaceae</taxon>
        <taxon>Fictibacillus</taxon>
    </lineage>
</organism>
<comment type="similarity">
    <text evidence="2">Belongs to the asparagine synthetase family.</text>
</comment>
<reference evidence="10 11" key="1">
    <citation type="submission" date="2023-07" db="EMBL/GenBank/DDBJ databases">
        <title>Sorghum-associated microbial communities from plants grown in Nebraska, USA.</title>
        <authorList>
            <person name="Schachtman D."/>
        </authorList>
    </citation>
    <scope>NUCLEOTIDE SEQUENCE [LARGE SCALE GENOMIC DNA]</scope>
    <source>
        <strain evidence="10 11">BE211</strain>
    </source>
</reference>
<dbReference type="Gene3D" id="3.60.20.10">
    <property type="entry name" value="Glutamine Phosphoribosylpyrophosphate, subunit 1, domain 1"/>
    <property type="match status" value="1"/>
</dbReference>
<keyword evidence="11" id="KW-1185">Reference proteome</keyword>
<dbReference type="InterPro" id="IPR014729">
    <property type="entry name" value="Rossmann-like_a/b/a_fold"/>
</dbReference>
<keyword evidence="7" id="KW-0315">Glutamine amidotransferase</keyword>
<feature type="domain" description="Glutamine amidotransferase type-2" evidence="9">
    <location>
        <begin position="2"/>
        <end position="217"/>
    </location>
</feature>
<evidence type="ECO:0000256" key="4">
    <source>
        <dbReference type="ARBA" id="ARBA00022741"/>
    </source>
</evidence>
<dbReference type="CDD" id="cd00712">
    <property type="entry name" value="AsnB"/>
    <property type="match status" value="1"/>
</dbReference>
<keyword evidence="5" id="KW-0067">ATP-binding</keyword>
<dbReference type="SUPFAM" id="SSF52402">
    <property type="entry name" value="Adenine nucleotide alpha hydrolases-like"/>
    <property type="match status" value="1"/>
</dbReference>
<dbReference type="RefSeq" id="WP_310258880.1">
    <property type="nucleotide sequence ID" value="NZ_JAVDWA010000003.1"/>
</dbReference>
<dbReference type="InterPro" id="IPR029055">
    <property type="entry name" value="Ntn_hydrolases_N"/>
</dbReference>
<dbReference type="PROSITE" id="PS51278">
    <property type="entry name" value="GATASE_TYPE_2"/>
    <property type="match status" value="1"/>
</dbReference>
<evidence type="ECO:0000256" key="6">
    <source>
        <dbReference type="ARBA" id="ARBA00022888"/>
    </source>
</evidence>
<dbReference type="InterPro" id="IPR051786">
    <property type="entry name" value="ASN_synthetase/amidase"/>
</dbReference>
<evidence type="ECO:0000256" key="8">
    <source>
        <dbReference type="ARBA" id="ARBA00048741"/>
    </source>
</evidence>
<evidence type="ECO:0000256" key="5">
    <source>
        <dbReference type="ARBA" id="ARBA00022840"/>
    </source>
</evidence>
<comment type="pathway">
    <text evidence="1">Amino-acid biosynthesis; L-asparagine biosynthesis; L-asparagine from L-aspartate (L-Gln route): step 1/1.</text>
</comment>
<proteinExistence type="inferred from homology"/>
<keyword evidence="4" id="KW-0547">Nucleotide-binding</keyword>
<sequence>MSAIAGIYNFNEGQSVHQEGFLMMDYFKRFPVDSIDIYSKDNLFFGCHAQWIMPEDLNKKKTFYDSEKRLAITSDAILDNRDELFNKLNVDQSDRKVMTDNEIILLAYCKWKEEMPKHLNGEFAFMIWDEKEESLFGARDFSGKRTFYYYHDDQRVAFATLLNPLLELPYISNELNKYWLAEFLTIQHMNDVENPNITVYKNILSVPPSHTITVKNGKLSLLRYLNILDNKELKLKNNNEYIAAFRDVFQTAVNSRLRTIKKIGSELSGGLDSGSVVSFASNSLKDMNKTLTTFSAIPIPEFQGWNNKYRLPDESEYIKSTVNHVGNISDHYEAFNGCDPYSDIDEWLDIMEMPFKFFENSVWLKGIYKQAQSEGIGILLNGQRGNYTISWGPELQYFANLMKTMKWIKLNSELKLYSKNINVNKSQVVRKIRKIAFPKYFKSHEEPYIFPEMISNELAEKTNIYESLKDRGLYQVDFSKIEIHDLRKHHFVILNNWNITGTTGTKLSLNHSIRPHDPTNDLRVVQFCLSVPIDQFIRNGYGRWMIRRATEGYLPDKVRLNQRIRGIQGVDVIQRMSAQWSAFLDEFDYICTDPLTEQYLNLDTLKTARNNLVTDDAFNPSFRVMMRSIIVYRFLKRLKGGDRYEKRLAATSIGST</sequence>
<dbReference type="EC" id="6.3.5.4" evidence="3"/>
<evidence type="ECO:0000256" key="7">
    <source>
        <dbReference type="ARBA" id="ARBA00022962"/>
    </source>
</evidence>
<accession>A0ABU1U1N8</accession>
<dbReference type="PANTHER" id="PTHR43284:SF1">
    <property type="entry name" value="ASPARAGINE SYNTHETASE"/>
    <property type="match status" value="1"/>
</dbReference>
<dbReference type="Proteomes" id="UP001258181">
    <property type="component" value="Unassembled WGS sequence"/>
</dbReference>
<protein>
    <recommendedName>
        <fullName evidence="3">asparagine synthase (glutamine-hydrolyzing)</fullName>
        <ecNumber evidence="3">6.3.5.4</ecNumber>
    </recommendedName>
</protein>
<comment type="catalytic activity">
    <reaction evidence="8">
        <text>L-aspartate + L-glutamine + ATP + H2O = L-asparagine + L-glutamate + AMP + diphosphate + H(+)</text>
        <dbReference type="Rhea" id="RHEA:12228"/>
        <dbReference type="ChEBI" id="CHEBI:15377"/>
        <dbReference type="ChEBI" id="CHEBI:15378"/>
        <dbReference type="ChEBI" id="CHEBI:29985"/>
        <dbReference type="ChEBI" id="CHEBI:29991"/>
        <dbReference type="ChEBI" id="CHEBI:30616"/>
        <dbReference type="ChEBI" id="CHEBI:33019"/>
        <dbReference type="ChEBI" id="CHEBI:58048"/>
        <dbReference type="ChEBI" id="CHEBI:58359"/>
        <dbReference type="ChEBI" id="CHEBI:456215"/>
        <dbReference type="EC" id="6.3.5.4"/>
    </reaction>
</comment>
<evidence type="ECO:0000256" key="3">
    <source>
        <dbReference type="ARBA" id="ARBA00012737"/>
    </source>
</evidence>
<dbReference type="Gene3D" id="3.40.50.620">
    <property type="entry name" value="HUPs"/>
    <property type="match status" value="2"/>
</dbReference>
<name>A0ABU1U1N8_9BACL</name>
<evidence type="ECO:0000313" key="10">
    <source>
        <dbReference type="EMBL" id="MDR7073384.1"/>
    </source>
</evidence>
<evidence type="ECO:0000256" key="1">
    <source>
        <dbReference type="ARBA" id="ARBA00005187"/>
    </source>
</evidence>
<dbReference type="EMBL" id="JAVDWA010000003">
    <property type="protein sequence ID" value="MDR7073384.1"/>
    <property type="molecule type" value="Genomic_DNA"/>
</dbReference>
<gene>
    <name evidence="10" type="ORF">J2X07_002370</name>
</gene>
<dbReference type="GO" id="GO:0004066">
    <property type="term" value="F:asparagine synthase (glutamine-hydrolyzing) activity"/>
    <property type="evidence" value="ECO:0007669"/>
    <property type="project" value="UniProtKB-EC"/>
</dbReference>